<protein>
    <recommendedName>
        <fullName evidence="4 13">Threonylcarbamoyl-AMP synthase</fullName>
        <shortName evidence="13">TC-AMP synthase</shortName>
        <ecNumber evidence="3 13">2.7.7.87</ecNumber>
    </recommendedName>
    <alternativeName>
        <fullName evidence="11 13">L-threonylcarbamoyladenylate synthase</fullName>
    </alternativeName>
</protein>
<keyword evidence="9 13" id="KW-0547">Nucleotide-binding</keyword>
<accession>A0A923KJ84</accession>
<dbReference type="InterPro" id="IPR010923">
    <property type="entry name" value="T(6)A37_SUA5"/>
</dbReference>
<organism evidence="16 17">
    <name type="scientific">Undibacterium jejuense</name>
    <dbReference type="NCBI Taxonomy" id="1344949"/>
    <lineage>
        <taxon>Bacteria</taxon>
        <taxon>Pseudomonadati</taxon>
        <taxon>Pseudomonadota</taxon>
        <taxon>Betaproteobacteria</taxon>
        <taxon>Burkholderiales</taxon>
        <taxon>Oxalobacteraceae</taxon>
        <taxon>Undibacterium</taxon>
    </lineage>
</organism>
<evidence type="ECO:0000256" key="2">
    <source>
        <dbReference type="ARBA" id="ARBA00007663"/>
    </source>
</evidence>
<dbReference type="EMBL" id="JACOFV010000018">
    <property type="protein sequence ID" value="MBC3863877.1"/>
    <property type="molecule type" value="Genomic_DNA"/>
</dbReference>
<feature type="binding site" evidence="14">
    <location>
        <position position="119"/>
    </location>
    <ligand>
        <name>L-threonine</name>
        <dbReference type="ChEBI" id="CHEBI:57926"/>
    </ligand>
</feature>
<dbReference type="InterPro" id="IPR038385">
    <property type="entry name" value="Sua5/YwlC_C"/>
</dbReference>
<evidence type="ECO:0000256" key="14">
    <source>
        <dbReference type="PIRSR" id="PIRSR004930-1"/>
    </source>
</evidence>
<keyword evidence="8 13" id="KW-0548">Nucleotidyltransferase</keyword>
<dbReference type="PANTHER" id="PTHR17490">
    <property type="entry name" value="SUA5"/>
    <property type="match status" value="1"/>
</dbReference>
<evidence type="ECO:0000256" key="9">
    <source>
        <dbReference type="ARBA" id="ARBA00022741"/>
    </source>
</evidence>
<keyword evidence="6 13" id="KW-0808">Transferase</keyword>
<dbReference type="RefSeq" id="WP_186913824.1">
    <property type="nucleotide sequence ID" value="NZ_JACOFV010000018.1"/>
</dbReference>
<feature type="binding site" evidence="14">
    <location>
        <position position="65"/>
    </location>
    <ligand>
        <name>L-threonine</name>
        <dbReference type="ChEBI" id="CHEBI:57926"/>
    </ligand>
</feature>
<dbReference type="GO" id="GO:0000049">
    <property type="term" value="F:tRNA binding"/>
    <property type="evidence" value="ECO:0007669"/>
    <property type="project" value="TreeGrafter"/>
</dbReference>
<comment type="similarity">
    <text evidence="2 13">Belongs to the SUA5 family.</text>
</comment>
<keyword evidence="5 13" id="KW-0963">Cytoplasm</keyword>
<dbReference type="InterPro" id="IPR005145">
    <property type="entry name" value="Sua5_C"/>
</dbReference>
<proteinExistence type="inferred from homology"/>
<evidence type="ECO:0000256" key="5">
    <source>
        <dbReference type="ARBA" id="ARBA00022490"/>
    </source>
</evidence>
<dbReference type="InterPro" id="IPR017945">
    <property type="entry name" value="DHBP_synth_RibB-like_a/b_dom"/>
</dbReference>
<dbReference type="FunFam" id="3.90.870.10:FF:000009">
    <property type="entry name" value="Threonylcarbamoyl-AMP synthase, putative"/>
    <property type="match status" value="1"/>
</dbReference>
<evidence type="ECO:0000256" key="10">
    <source>
        <dbReference type="ARBA" id="ARBA00022840"/>
    </source>
</evidence>
<feature type="binding site" evidence="14">
    <location>
        <position position="144"/>
    </location>
    <ligand>
        <name>ATP</name>
        <dbReference type="ChEBI" id="CHEBI:30616"/>
    </ligand>
</feature>
<name>A0A923KJ84_9BURK</name>
<dbReference type="Gene3D" id="3.90.870.10">
    <property type="entry name" value="DHBP synthase"/>
    <property type="match status" value="1"/>
</dbReference>
<comment type="function">
    <text evidence="13">Required for the formation of a threonylcarbamoyl group on adenosine at position 37 (t(6)A37) in tRNAs that read codons beginning with adenine.</text>
</comment>
<evidence type="ECO:0000256" key="8">
    <source>
        <dbReference type="ARBA" id="ARBA00022695"/>
    </source>
</evidence>
<evidence type="ECO:0000256" key="12">
    <source>
        <dbReference type="ARBA" id="ARBA00048366"/>
    </source>
</evidence>
<sequence>MRSVVSKTNVPLEIIAAAQALEAGKLVAFPTETVYGLGADAENPQAVANIYAAKGRPSNHPVIVHIAPGADISYWAKEIPAEAEKLIAAFWPGPLTFILKRADHIPAAVSGGQDTVGIRCPSHPVAIALLSAFKGGKGGVAAPSANKFGHVSPTMASHVIEEFEQEVQPGGLIAQVLDGGQSEVGIESTIVDLSRLATHGPVLLRPGHISAEQLAAVLGVMPASPDAAAPRASGTLDAHYAPHTPVVQVAVGELDDVVQQLQAKGRTLALMSYLAHPAIHADAWRHLPNDPVGYAHDLYAGLRELDHAHADVILVEALPQEKIWQGVNDRLRRAAFDSRDVLEKMLGN</sequence>
<dbReference type="EC" id="2.7.7.87" evidence="3 13"/>
<feature type="binding site" evidence="14">
    <location>
        <position position="205"/>
    </location>
    <ligand>
        <name>ATP</name>
        <dbReference type="ChEBI" id="CHEBI:30616"/>
    </ligand>
</feature>
<evidence type="ECO:0000313" key="17">
    <source>
        <dbReference type="Proteomes" id="UP000634011"/>
    </source>
</evidence>
<comment type="subcellular location">
    <subcellularLocation>
        <location evidence="1 13">Cytoplasm</location>
    </subcellularLocation>
</comment>
<dbReference type="GO" id="GO:0008033">
    <property type="term" value="P:tRNA processing"/>
    <property type="evidence" value="ECO:0007669"/>
    <property type="project" value="UniProtKB-KW"/>
</dbReference>
<dbReference type="InterPro" id="IPR006070">
    <property type="entry name" value="Sua5-like_dom"/>
</dbReference>
<comment type="caution">
    <text evidence="16">The sequence shown here is derived from an EMBL/GenBank/DDBJ whole genome shotgun (WGS) entry which is preliminary data.</text>
</comment>
<dbReference type="GO" id="GO:0003725">
    <property type="term" value="F:double-stranded RNA binding"/>
    <property type="evidence" value="ECO:0007669"/>
    <property type="project" value="UniProtKB-UniRule"/>
</dbReference>
<evidence type="ECO:0000256" key="1">
    <source>
        <dbReference type="ARBA" id="ARBA00004496"/>
    </source>
</evidence>
<evidence type="ECO:0000256" key="6">
    <source>
        <dbReference type="ARBA" id="ARBA00022679"/>
    </source>
</evidence>
<dbReference type="SUPFAM" id="SSF55821">
    <property type="entry name" value="YrdC/RibB"/>
    <property type="match status" value="1"/>
</dbReference>
<feature type="binding site" evidence="14">
    <location>
        <position position="240"/>
    </location>
    <ligand>
        <name>ATP</name>
        <dbReference type="ChEBI" id="CHEBI:30616"/>
    </ligand>
</feature>
<reference evidence="16" key="1">
    <citation type="submission" date="2020-08" db="EMBL/GenBank/DDBJ databases">
        <title>Novel species isolated from subtropical streams in China.</title>
        <authorList>
            <person name="Lu H."/>
        </authorList>
    </citation>
    <scope>NUCLEOTIDE SEQUENCE</scope>
    <source>
        <strain evidence="16">KACC 12607</strain>
    </source>
</reference>
<evidence type="ECO:0000256" key="4">
    <source>
        <dbReference type="ARBA" id="ARBA00015492"/>
    </source>
</evidence>
<feature type="domain" description="YrdC-like" evidence="15">
    <location>
        <begin position="11"/>
        <end position="209"/>
    </location>
</feature>
<evidence type="ECO:0000256" key="3">
    <source>
        <dbReference type="ARBA" id="ARBA00012584"/>
    </source>
</evidence>
<feature type="binding site" evidence="14">
    <location>
        <position position="115"/>
    </location>
    <ligand>
        <name>ATP</name>
        <dbReference type="ChEBI" id="CHEBI:30616"/>
    </ligand>
</feature>
<evidence type="ECO:0000256" key="7">
    <source>
        <dbReference type="ARBA" id="ARBA00022694"/>
    </source>
</evidence>
<feature type="binding site" evidence="14">
    <location>
        <position position="56"/>
    </location>
    <ligand>
        <name>ATP</name>
        <dbReference type="ChEBI" id="CHEBI:30616"/>
    </ligand>
</feature>
<keyword evidence="17" id="KW-1185">Reference proteome</keyword>
<dbReference type="GO" id="GO:0005524">
    <property type="term" value="F:ATP binding"/>
    <property type="evidence" value="ECO:0007669"/>
    <property type="project" value="UniProtKB-UniRule"/>
</dbReference>
<dbReference type="PROSITE" id="PS51163">
    <property type="entry name" value="YRDC"/>
    <property type="match status" value="1"/>
</dbReference>
<evidence type="ECO:0000256" key="11">
    <source>
        <dbReference type="ARBA" id="ARBA00029774"/>
    </source>
</evidence>
<dbReference type="Gene3D" id="3.40.50.11030">
    <property type="entry name" value="Threonylcarbamoyl-AMP synthase, C-terminal domain"/>
    <property type="match status" value="1"/>
</dbReference>
<dbReference type="GO" id="GO:0005737">
    <property type="term" value="C:cytoplasm"/>
    <property type="evidence" value="ECO:0007669"/>
    <property type="project" value="UniProtKB-SubCell"/>
</dbReference>
<dbReference type="AlphaFoldDB" id="A0A923KJ84"/>
<evidence type="ECO:0000313" key="16">
    <source>
        <dbReference type="EMBL" id="MBC3863877.1"/>
    </source>
</evidence>
<feature type="binding site" evidence="14">
    <location>
        <position position="188"/>
    </location>
    <ligand>
        <name>L-threonine</name>
        <dbReference type="ChEBI" id="CHEBI:57926"/>
    </ligand>
</feature>
<dbReference type="PIRSF" id="PIRSF004930">
    <property type="entry name" value="Tln_factor_SUA5"/>
    <property type="match status" value="1"/>
</dbReference>
<dbReference type="NCBIfam" id="TIGR00057">
    <property type="entry name" value="L-threonylcarbamoyladenylate synthase"/>
    <property type="match status" value="1"/>
</dbReference>
<feature type="binding site" evidence="14">
    <location>
        <position position="33"/>
    </location>
    <ligand>
        <name>L-threonine</name>
        <dbReference type="ChEBI" id="CHEBI:57926"/>
    </ligand>
</feature>
<feature type="binding site" evidence="14">
    <location>
        <position position="142"/>
    </location>
    <ligand>
        <name>L-threonine</name>
        <dbReference type="ChEBI" id="CHEBI:57926"/>
    </ligand>
</feature>
<evidence type="ECO:0000256" key="13">
    <source>
        <dbReference type="PIRNR" id="PIRNR004930"/>
    </source>
</evidence>
<dbReference type="Proteomes" id="UP000634011">
    <property type="component" value="Unassembled WGS sequence"/>
</dbReference>
<dbReference type="Pfam" id="PF01300">
    <property type="entry name" value="Sua5_yciO_yrdC"/>
    <property type="match status" value="1"/>
</dbReference>
<keyword evidence="10 13" id="KW-0067">ATP-binding</keyword>
<dbReference type="InterPro" id="IPR050156">
    <property type="entry name" value="TC-AMP_synthase_SUA5"/>
</dbReference>
<evidence type="ECO:0000259" key="15">
    <source>
        <dbReference type="PROSITE" id="PS51163"/>
    </source>
</evidence>
<dbReference type="PANTHER" id="PTHR17490:SF16">
    <property type="entry name" value="THREONYLCARBAMOYL-AMP SYNTHASE"/>
    <property type="match status" value="1"/>
</dbReference>
<feature type="binding site" evidence="14">
    <location>
        <position position="152"/>
    </location>
    <ligand>
        <name>ATP</name>
        <dbReference type="ChEBI" id="CHEBI:30616"/>
    </ligand>
</feature>
<comment type="catalytic activity">
    <reaction evidence="12 13">
        <text>L-threonine + hydrogencarbonate + ATP = L-threonylcarbamoyladenylate + diphosphate + H2O</text>
        <dbReference type="Rhea" id="RHEA:36407"/>
        <dbReference type="ChEBI" id="CHEBI:15377"/>
        <dbReference type="ChEBI" id="CHEBI:17544"/>
        <dbReference type="ChEBI" id="CHEBI:30616"/>
        <dbReference type="ChEBI" id="CHEBI:33019"/>
        <dbReference type="ChEBI" id="CHEBI:57926"/>
        <dbReference type="ChEBI" id="CHEBI:73682"/>
        <dbReference type="EC" id="2.7.7.87"/>
    </reaction>
</comment>
<dbReference type="Pfam" id="PF03481">
    <property type="entry name" value="Sua5_C"/>
    <property type="match status" value="1"/>
</dbReference>
<dbReference type="GO" id="GO:0006450">
    <property type="term" value="P:regulation of translational fidelity"/>
    <property type="evidence" value="ECO:0007669"/>
    <property type="project" value="TreeGrafter"/>
</dbReference>
<gene>
    <name evidence="16" type="ORF">H8K32_17355</name>
</gene>
<keyword evidence="7 13" id="KW-0819">tRNA processing</keyword>
<dbReference type="GO" id="GO:0061710">
    <property type="term" value="F:L-threonylcarbamoyladenylate synthase"/>
    <property type="evidence" value="ECO:0007669"/>
    <property type="project" value="UniProtKB-EC"/>
</dbReference>